<name>X0WG72_9ZZZZ</name>
<dbReference type="GO" id="GO:0030976">
    <property type="term" value="F:thiamine pyrophosphate binding"/>
    <property type="evidence" value="ECO:0007669"/>
    <property type="project" value="InterPro"/>
</dbReference>
<keyword evidence="1" id="KW-0479">Metal-binding</keyword>
<evidence type="ECO:0000313" key="3">
    <source>
        <dbReference type="EMBL" id="GAG11711.1"/>
    </source>
</evidence>
<comment type="caution">
    <text evidence="3">The sequence shown here is derived from an EMBL/GenBank/DDBJ whole genome shotgun (WGS) entry which is preliminary data.</text>
</comment>
<dbReference type="EMBL" id="BARS01020821">
    <property type="protein sequence ID" value="GAG11711.1"/>
    <property type="molecule type" value="Genomic_DNA"/>
</dbReference>
<feature type="non-terminal residue" evidence="3">
    <location>
        <position position="272"/>
    </location>
</feature>
<accession>X0WG72</accession>
<dbReference type="AlphaFoldDB" id="X0WG72"/>
<reference evidence="3" key="1">
    <citation type="journal article" date="2014" name="Front. Microbiol.">
        <title>High frequency of phylogenetically diverse reductive dehalogenase-homologous genes in deep subseafloor sedimentary metagenomes.</title>
        <authorList>
            <person name="Kawai M."/>
            <person name="Futagami T."/>
            <person name="Toyoda A."/>
            <person name="Takaki Y."/>
            <person name="Nishi S."/>
            <person name="Hori S."/>
            <person name="Arai W."/>
            <person name="Tsubouchi T."/>
            <person name="Morono Y."/>
            <person name="Uchiyama I."/>
            <person name="Ito T."/>
            <person name="Fujiyama A."/>
            <person name="Inagaki F."/>
            <person name="Takami H."/>
        </authorList>
    </citation>
    <scope>NUCLEOTIDE SEQUENCE</scope>
    <source>
        <strain evidence="3">Expedition CK06-06</strain>
    </source>
</reference>
<gene>
    <name evidence="3" type="ORF">S01H1_33525</name>
</gene>
<dbReference type="Gene3D" id="3.40.50.970">
    <property type="match status" value="1"/>
</dbReference>
<dbReference type="PANTHER" id="PTHR43710">
    <property type="entry name" value="2-HYDROXYACYL-COA LYASE"/>
    <property type="match status" value="1"/>
</dbReference>
<sequence length="272" mass="29876">PIPEDVLLDFLQIVDSVLVVEELTPFVEDWVSVCAFRHNRHIPILGKYSGHFPEAYEYSPDLVEDSIRDYLKLETRRTTTITAPELPPRPPVLCPGCPHRASFHMVRQVFGKRTVYCNDIGCYTLGYGEPLHSCDVLLCMGSSITQASGIARVTDQRTVAYIGDSTFFHSGLPALANAVQAEDNITVVILDNHITAMTGFQPSLTTSPKRSRGRVGTGADMRVEDVPRFSIEQAVRGLGVNEVFSGSPFDAEEMRAALKEAKSCTGVSVVIC</sequence>
<feature type="domain" description="Thiamine pyrophosphate enzyme TPP-binding" evidence="2">
    <location>
        <begin position="119"/>
        <end position="271"/>
    </location>
</feature>
<dbReference type="GO" id="GO:0046872">
    <property type="term" value="F:metal ion binding"/>
    <property type="evidence" value="ECO:0007669"/>
    <property type="project" value="UniProtKB-KW"/>
</dbReference>
<proteinExistence type="predicted"/>
<dbReference type="Pfam" id="PF02775">
    <property type="entry name" value="TPP_enzyme_C"/>
    <property type="match status" value="1"/>
</dbReference>
<evidence type="ECO:0000259" key="2">
    <source>
        <dbReference type="Pfam" id="PF02775"/>
    </source>
</evidence>
<dbReference type="GO" id="GO:0003824">
    <property type="term" value="F:catalytic activity"/>
    <property type="evidence" value="ECO:0007669"/>
    <property type="project" value="InterPro"/>
</dbReference>
<feature type="non-terminal residue" evidence="3">
    <location>
        <position position="1"/>
    </location>
</feature>
<dbReference type="PANTHER" id="PTHR43710:SF7">
    <property type="entry name" value="INDOLEPYRUVATE OXIDOREDUCTASE SUBUNIT IORA"/>
    <property type="match status" value="1"/>
</dbReference>
<dbReference type="SUPFAM" id="SSF52518">
    <property type="entry name" value="Thiamin diphosphate-binding fold (THDP-binding)"/>
    <property type="match status" value="1"/>
</dbReference>
<evidence type="ECO:0000256" key="1">
    <source>
        <dbReference type="ARBA" id="ARBA00022723"/>
    </source>
</evidence>
<protein>
    <recommendedName>
        <fullName evidence="2">Thiamine pyrophosphate enzyme TPP-binding domain-containing protein</fullName>
    </recommendedName>
</protein>
<dbReference type="InterPro" id="IPR011766">
    <property type="entry name" value="TPP_enzyme_TPP-bd"/>
</dbReference>
<dbReference type="InterPro" id="IPR045025">
    <property type="entry name" value="HACL1-like"/>
</dbReference>
<dbReference type="CDD" id="cd02008">
    <property type="entry name" value="TPP_IOR_alpha"/>
    <property type="match status" value="1"/>
</dbReference>
<dbReference type="InterPro" id="IPR029061">
    <property type="entry name" value="THDP-binding"/>
</dbReference>
<organism evidence="3">
    <name type="scientific">marine sediment metagenome</name>
    <dbReference type="NCBI Taxonomy" id="412755"/>
    <lineage>
        <taxon>unclassified sequences</taxon>
        <taxon>metagenomes</taxon>
        <taxon>ecological metagenomes</taxon>
    </lineage>
</organism>